<keyword evidence="1" id="KW-0812">Transmembrane</keyword>
<keyword evidence="1" id="KW-0472">Membrane</keyword>
<dbReference type="RefSeq" id="WP_135575489.1">
    <property type="nucleotide sequence ID" value="NZ_RQGA01000002.1"/>
</dbReference>
<dbReference type="EMBL" id="RQGA01000002">
    <property type="protein sequence ID" value="TGL45616.1"/>
    <property type="molecule type" value="Genomic_DNA"/>
</dbReference>
<comment type="caution">
    <text evidence="2">The sequence shown here is derived from an EMBL/GenBank/DDBJ whole genome shotgun (WGS) entry which is preliminary data.</text>
</comment>
<dbReference type="Proteomes" id="UP000298125">
    <property type="component" value="Unassembled WGS sequence"/>
</dbReference>
<reference evidence="2" key="1">
    <citation type="journal article" date="2019" name="PLoS Negl. Trop. Dis.">
        <title>Revisiting the worldwide diversity of Leptospira species in the environment.</title>
        <authorList>
            <person name="Vincent A.T."/>
            <person name="Schiettekatte O."/>
            <person name="Bourhy P."/>
            <person name="Veyrier F.J."/>
            <person name="Picardeau M."/>
        </authorList>
    </citation>
    <scope>NUCLEOTIDE SEQUENCE [LARGE SCALE GENOMIC DNA]</scope>
    <source>
        <strain evidence="2">201702692</strain>
    </source>
</reference>
<accession>A0A4R9JMA5</accession>
<feature type="transmembrane region" description="Helical" evidence="1">
    <location>
        <begin position="69"/>
        <end position="89"/>
    </location>
</feature>
<keyword evidence="1" id="KW-1133">Transmembrane helix</keyword>
<keyword evidence="3" id="KW-1185">Reference proteome</keyword>
<proteinExistence type="predicted"/>
<feature type="transmembrane region" description="Helical" evidence="1">
    <location>
        <begin position="41"/>
        <end position="63"/>
    </location>
</feature>
<protein>
    <submittedName>
        <fullName evidence="2">Uncharacterized protein</fullName>
    </submittedName>
</protein>
<evidence type="ECO:0000256" key="1">
    <source>
        <dbReference type="SAM" id="Phobius"/>
    </source>
</evidence>
<evidence type="ECO:0000313" key="3">
    <source>
        <dbReference type="Proteomes" id="UP000298125"/>
    </source>
</evidence>
<feature type="transmembrane region" description="Helical" evidence="1">
    <location>
        <begin position="6"/>
        <end position="29"/>
    </location>
</feature>
<gene>
    <name evidence="2" type="ORF">EHQ49_01045</name>
</gene>
<evidence type="ECO:0000313" key="2">
    <source>
        <dbReference type="EMBL" id="TGL45616.1"/>
    </source>
</evidence>
<sequence length="91" mass="9772">MGTLIKSIFIIAGCVLFGGLLGFFGPFIIAQFDQNGAAWSMITMITVPIGLVLGLVIGLFFVFGFSFPAVIVPIFAVLLLLALVYILIFNQ</sequence>
<dbReference type="AlphaFoldDB" id="A0A4R9JMA5"/>
<organism evidence="2 3">
    <name type="scientific">Leptospira perdikensis</name>
    <dbReference type="NCBI Taxonomy" id="2484948"/>
    <lineage>
        <taxon>Bacteria</taxon>
        <taxon>Pseudomonadati</taxon>
        <taxon>Spirochaetota</taxon>
        <taxon>Spirochaetia</taxon>
        <taxon>Leptospirales</taxon>
        <taxon>Leptospiraceae</taxon>
        <taxon>Leptospira</taxon>
    </lineage>
</organism>
<name>A0A4R9JMA5_9LEPT</name>